<dbReference type="InterPro" id="IPR020858">
    <property type="entry name" value="Serum_albumin-like"/>
</dbReference>
<dbReference type="GeneID" id="115015846"/>
<dbReference type="InParanoid" id="A0A6J2QMZ8"/>
<comment type="subcellular location">
    <subcellularLocation>
        <location evidence="1">Secreted</location>
    </subcellularLocation>
</comment>
<feature type="signal peptide" evidence="4">
    <location>
        <begin position="1"/>
        <end position="21"/>
    </location>
</feature>
<dbReference type="AlphaFoldDB" id="A0A6J2QMZ8"/>
<keyword evidence="2" id="KW-0964">Secreted</keyword>
<dbReference type="Pfam" id="PF05782">
    <property type="entry name" value="ECM1"/>
    <property type="match status" value="1"/>
</dbReference>
<dbReference type="GO" id="GO:0005615">
    <property type="term" value="C:extracellular space"/>
    <property type="evidence" value="ECO:0007669"/>
    <property type="project" value="InterPro"/>
</dbReference>
<evidence type="ECO:0000256" key="1">
    <source>
        <dbReference type="ARBA" id="ARBA00004613"/>
    </source>
</evidence>
<keyword evidence="3" id="KW-0677">Repeat</keyword>
<organism evidence="5 6">
    <name type="scientific">Cottoperca gobio</name>
    <name type="common">Frogmouth</name>
    <name type="synonym">Aphritis gobio</name>
    <dbReference type="NCBI Taxonomy" id="56716"/>
    <lineage>
        <taxon>Eukaryota</taxon>
        <taxon>Metazoa</taxon>
        <taxon>Chordata</taxon>
        <taxon>Craniata</taxon>
        <taxon>Vertebrata</taxon>
        <taxon>Euteleostomi</taxon>
        <taxon>Actinopterygii</taxon>
        <taxon>Neopterygii</taxon>
        <taxon>Teleostei</taxon>
        <taxon>Neoteleostei</taxon>
        <taxon>Acanthomorphata</taxon>
        <taxon>Eupercaria</taxon>
        <taxon>Perciformes</taxon>
        <taxon>Notothenioidei</taxon>
        <taxon>Bovichtidae</taxon>
        <taxon>Cottoperca</taxon>
    </lineage>
</organism>
<dbReference type="PANTHER" id="PTHR16776">
    <property type="entry name" value="EXTRACELLULAR MATRIX PROTEIN 1"/>
    <property type="match status" value="1"/>
</dbReference>
<evidence type="ECO:0000313" key="5">
    <source>
        <dbReference type="Proteomes" id="UP000504630"/>
    </source>
</evidence>
<evidence type="ECO:0000256" key="3">
    <source>
        <dbReference type="ARBA" id="ARBA00022737"/>
    </source>
</evidence>
<dbReference type="OrthoDB" id="9889855at2759"/>
<dbReference type="Gene3D" id="1.10.246.10">
    <property type="match status" value="1"/>
</dbReference>
<dbReference type="RefSeq" id="XP_029299304.1">
    <property type="nucleotide sequence ID" value="XM_029443444.1"/>
</dbReference>
<evidence type="ECO:0000313" key="6">
    <source>
        <dbReference type="RefSeq" id="XP_029299304.1"/>
    </source>
</evidence>
<sequence>MISIGGLGGFWILALLTLHSADMGETQKYYLEEPDVPFPPANPTVQNLDAICNQSQGRPRYPSSFFPRSSVSHFRRRGNCINRMESWYSSCCSGQQSDQILCCTQQAWKQALTQFCVEEFSTMTNAYVCCVDSGDDRWECFDSELPNPNYDPTPGYTAPTVAEELGFIFNATAC</sequence>
<proteinExistence type="predicted"/>
<dbReference type="SUPFAM" id="SSF48552">
    <property type="entry name" value="Serum albumin-like"/>
    <property type="match status" value="1"/>
</dbReference>
<feature type="chain" id="PRO_5026664326" evidence="4">
    <location>
        <begin position="22"/>
        <end position="174"/>
    </location>
</feature>
<reference evidence="6" key="1">
    <citation type="submission" date="2025-08" db="UniProtKB">
        <authorList>
            <consortium name="RefSeq"/>
        </authorList>
    </citation>
    <scope>IDENTIFICATION</scope>
</reference>
<accession>A0A6J2QMZ8</accession>
<dbReference type="InterPro" id="IPR008605">
    <property type="entry name" value="ECM1"/>
</dbReference>
<protein>
    <submittedName>
        <fullName evidence="6">Extracellular matrix protein 1</fullName>
    </submittedName>
</protein>
<dbReference type="FunCoup" id="A0A6J2QMZ8">
    <property type="interactions" value="1"/>
</dbReference>
<name>A0A6J2QMZ8_COTGO</name>
<dbReference type="GO" id="GO:0007165">
    <property type="term" value="P:signal transduction"/>
    <property type="evidence" value="ECO:0007669"/>
    <property type="project" value="InterPro"/>
</dbReference>
<gene>
    <name evidence="6" type="primary">ecm1a</name>
</gene>
<keyword evidence="5" id="KW-1185">Reference proteome</keyword>
<dbReference type="CTD" id="100536787"/>
<dbReference type="Proteomes" id="UP000504630">
    <property type="component" value="Chromosome 11"/>
</dbReference>
<evidence type="ECO:0000256" key="4">
    <source>
        <dbReference type="SAM" id="SignalP"/>
    </source>
</evidence>
<keyword evidence="4" id="KW-0732">Signal</keyword>
<dbReference type="KEGG" id="cgob:115015846"/>
<dbReference type="GO" id="GO:0030500">
    <property type="term" value="P:regulation of bone mineralization"/>
    <property type="evidence" value="ECO:0007669"/>
    <property type="project" value="TreeGrafter"/>
</dbReference>
<dbReference type="PANTHER" id="PTHR16776:SF3">
    <property type="entry name" value="EXTRACELLULAR MATRIX PROTEIN 1"/>
    <property type="match status" value="1"/>
</dbReference>
<evidence type="ECO:0000256" key="2">
    <source>
        <dbReference type="ARBA" id="ARBA00022525"/>
    </source>
</evidence>